<evidence type="ECO:0000259" key="3">
    <source>
        <dbReference type="Pfam" id="PF19327"/>
    </source>
</evidence>
<dbReference type="SUPFAM" id="SSF54197">
    <property type="entry name" value="HIT-like"/>
    <property type="match status" value="1"/>
</dbReference>
<evidence type="ECO:0000313" key="5">
    <source>
        <dbReference type="Proteomes" id="UP000800093"/>
    </source>
</evidence>
<organism evidence="4 5">
    <name type="scientific">Lojkania enalia</name>
    <dbReference type="NCBI Taxonomy" id="147567"/>
    <lineage>
        <taxon>Eukaryota</taxon>
        <taxon>Fungi</taxon>
        <taxon>Dikarya</taxon>
        <taxon>Ascomycota</taxon>
        <taxon>Pezizomycotina</taxon>
        <taxon>Dothideomycetes</taxon>
        <taxon>Pleosporomycetidae</taxon>
        <taxon>Pleosporales</taxon>
        <taxon>Pleosporales incertae sedis</taxon>
        <taxon>Lojkania</taxon>
    </lineage>
</organism>
<dbReference type="AlphaFoldDB" id="A0A9P4TRS0"/>
<name>A0A9P4TRS0_9PLEO</name>
<dbReference type="InterPro" id="IPR036265">
    <property type="entry name" value="HIT-like_sf"/>
</dbReference>
<feature type="region of interest" description="Disordered" evidence="1">
    <location>
        <begin position="55"/>
        <end position="82"/>
    </location>
</feature>
<feature type="compositionally biased region" description="Basic and acidic residues" evidence="1">
    <location>
        <begin position="73"/>
        <end position="82"/>
    </location>
</feature>
<dbReference type="GO" id="GO:0009117">
    <property type="term" value="P:nucleotide metabolic process"/>
    <property type="evidence" value="ECO:0007669"/>
    <property type="project" value="InterPro"/>
</dbReference>
<dbReference type="Gene3D" id="3.30.428.70">
    <property type="match status" value="1"/>
</dbReference>
<feature type="domain" description="Ap4A phosphorylase 1/2 N-terminal" evidence="3">
    <location>
        <begin position="9"/>
        <end position="179"/>
    </location>
</feature>
<dbReference type="Pfam" id="PF19327">
    <property type="entry name" value="Ap4A_phos_N"/>
    <property type="match status" value="1"/>
</dbReference>
<evidence type="ECO:0000313" key="4">
    <source>
        <dbReference type="EMBL" id="KAF2270923.1"/>
    </source>
</evidence>
<protein>
    <submittedName>
        <fullName evidence="4">Ap4A phosphorylase-like protein II</fullName>
    </submittedName>
</protein>
<dbReference type="GO" id="GO:0005524">
    <property type="term" value="F:ATP binding"/>
    <property type="evidence" value="ECO:0007669"/>
    <property type="project" value="InterPro"/>
</dbReference>
<feature type="domain" description="ATP adenylyltransferase C-terminal" evidence="2">
    <location>
        <begin position="213"/>
        <end position="344"/>
    </location>
</feature>
<keyword evidence="5" id="KW-1185">Reference proteome</keyword>
<dbReference type="PANTHER" id="PTHR38420">
    <property type="entry name" value="AP-4-A PHOSPHORYLASE II"/>
    <property type="match status" value="1"/>
</dbReference>
<gene>
    <name evidence="4" type="ORF">CC78DRAFT_527895</name>
</gene>
<dbReference type="GO" id="GO:0003877">
    <property type="term" value="F:ATP:ADP adenylyltransferase activity"/>
    <property type="evidence" value="ECO:0007669"/>
    <property type="project" value="InterPro"/>
</dbReference>
<dbReference type="InterPro" id="IPR045759">
    <property type="entry name" value="Ap4A_phos1/2_N"/>
</dbReference>
<reference evidence="5" key="1">
    <citation type="journal article" date="2020" name="Stud. Mycol.">
        <title>101 Dothideomycetes genomes: A test case for predicting lifestyles and emergence of pathogens.</title>
        <authorList>
            <person name="Haridas S."/>
            <person name="Albert R."/>
            <person name="Binder M."/>
            <person name="Bloem J."/>
            <person name="LaButti K."/>
            <person name="Salamov A."/>
            <person name="Andreopoulos B."/>
            <person name="Baker S."/>
            <person name="Barry K."/>
            <person name="Bills G."/>
            <person name="Bluhm B."/>
            <person name="Cannon C."/>
            <person name="Castanera R."/>
            <person name="Culley D."/>
            <person name="Daum C."/>
            <person name="Ezra D."/>
            <person name="Gonzalez J."/>
            <person name="Henrissat B."/>
            <person name="Kuo A."/>
            <person name="Liang C."/>
            <person name="Lipzen A."/>
            <person name="Lutzoni F."/>
            <person name="Magnuson J."/>
            <person name="Mondo S."/>
            <person name="Nolan M."/>
            <person name="Ohm R."/>
            <person name="Pangilinan J."/>
            <person name="Park H.-J."/>
            <person name="Ramirez L."/>
            <person name="Alfaro M."/>
            <person name="Sun H."/>
            <person name="Tritt A."/>
            <person name="Yoshinaga Y."/>
            <person name="Zwiers L.-H."/>
            <person name="Turgeon B."/>
            <person name="Goodwin S."/>
            <person name="Spatafora J."/>
            <person name="Crous P."/>
            <person name="Grigoriev I."/>
        </authorList>
    </citation>
    <scope>NUCLEOTIDE SEQUENCE [LARGE SCALE GENOMIC DNA]</scope>
    <source>
        <strain evidence="5">CBS 304.66</strain>
    </source>
</reference>
<dbReference type="Proteomes" id="UP000800093">
    <property type="component" value="Unassembled WGS sequence"/>
</dbReference>
<proteinExistence type="predicted"/>
<sequence>MKMLLGLSEALPHLVEAKFRSAKAAQSLIFSHTELTLIRASEGVPFQLRYCPALASKPDPKKDEGRNSAPPAKKPDPFDEPPHDLLIAHIPSTNPSHLLVLNKFPVIPEHFILATRANKQQTHALEQDDLEATYACLQAWQSGEAHGNKRLFAFFNSGEHSGASQPHRHLQFLPVERMKANDTPDGWDPLIDLLSDTQSVVSKDTSSRLLQHPAIPFTHYALSFPSAPSGAQLHDAYNSLYEAAKEAVVDYIAAKSDDLTLHATEGGSLPISYNLAMTTTSMAICPRRSGGFMLQRDDGTDIGHVEVNGTVLGGTLMVSNSELWDILQSEPERLRAILKAIGIPRDTRPQAV</sequence>
<accession>A0A9P4TRS0</accession>
<dbReference type="PANTHER" id="PTHR38420:SF3">
    <property type="entry name" value="5',5'''-P-1,P-4-TETRAPHOSPHATE PHOSPHORYLASE 2"/>
    <property type="match status" value="1"/>
</dbReference>
<dbReference type="InterPro" id="IPR019200">
    <property type="entry name" value="ATP_adenylylTrfase_C"/>
</dbReference>
<comment type="caution">
    <text evidence="4">The sequence shown here is derived from an EMBL/GenBank/DDBJ whole genome shotgun (WGS) entry which is preliminary data.</text>
</comment>
<dbReference type="OrthoDB" id="10267950at2759"/>
<evidence type="ECO:0000256" key="1">
    <source>
        <dbReference type="SAM" id="MobiDB-lite"/>
    </source>
</evidence>
<dbReference type="EMBL" id="ML986578">
    <property type="protein sequence ID" value="KAF2270923.1"/>
    <property type="molecule type" value="Genomic_DNA"/>
</dbReference>
<dbReference type="InterPro" id="IPR043171">
    <property type="entry name" value="Ap4A_phos1/2-like"/>
</dbReference>
<dbReference type="InterPro" id="IPR009163">
    <property type="entry name" value="Ap4A_phos1/2"/>
</dbReference>
<evidence type="ECO:0000259" key="2">
    <source>
        <dbReference type="Pfam" id="PF09830"/>
    </source>
</evidence>
<dbReference type="Pfam" id="PF09830">
    <property type="entry name" value="ATP_transf"/>
    <property type="match status" value="1"/>
</dbReference>